<evidence type="ECO:0000313" key="6">
    <source>
        <dbReference type="EMBL" id="NIX75086.1"/>
    </source>
</evidence>
<dbReference type="Proteomes" id="UP000707352">
    <property type="component" value="Unassembled WGS sequence"/>
</dbReference>
<protein>
    <submittedName>
        <fullName evidence="6">Sugar kinase</fullName>
    </submittedName>
</protein>
<dbReference type="InterPro" id="IPR011611">
    <property type="entry name" value="PfkB_dom"/>
</dbReference>
<dbReference type="PANTHER" id="PTHR42774">
    <property type="entry name" value="PHOSPHOTRANSFERASE SYSTEM TRANSPORT PROTEIN"/>
    <property type="match status" value="1"/>
</dbReference>
<dbReference type="InterPro" id="IPR052562">
    <property type="entry name" value="Ketohexokinase-related"/>
</dbReference>
<dbReference type="InterPro" id="IPR002139">
    <property type="entry name" value="Ribo/fructo_kinase"/>
</dbReference>
<dbReference type="PROSITE" id="PS00584">
    <property type="entry name" value="PFKB_KINASES_2"/>
    <property type="match status" value="1"/>
</dbReference>
<comment type="similarity">
    <text evidence="1 4">Belongs to the carbohydrate kinase PfkB family.</text>
</comment>
<evidence type="ECO:0000256" key="1">
    <source>
        <dbReference type="ARBA" id="ARBA00010688"/>
    </source>
</evidence>
<dbReference type="SUPFAM" id="SSF53613">
    <property type="entry name" value="Ribokinase-like"/>
    <property type="match status" value="1"/>
</dbReference>
<evidence type="ECO:0000313" key="7">
    <source>
        <dbReference type="Proteomes" id="UP000707352"/>
    </source>
</evidence>
<keyword evidence="7" id="KW-1185">Reference proteome</keyword>
<dbReference type="CDD" id="cd01945">
    <property type="entry name" value="ribokinase_group_B"/>
    <property type="match status" value="1"/>
</dbReference>
<proteinExistence type="inferred from homology"/>
<comment type="caution">
    <text evidence="6">The sequence shown here is derived from an EMBL/GenBank/DDBJ whole genome shotgun (WGS) entry which is preliminary data.</text>
</comment>
<reference evidence="6 7" key="1">
    <citation type="submission" date="2020-03" db="EMBL/GenBank/DDBJ databases">
        <title>The genome sequence of Microvirga sp. c23x22.</title>
        <authorList>
            <person name="Zhang X."/>
        </authorList>
    </citation>
    <scope>NUCLEOTIDE SEQUENCE [LARGE SCALE GENOMIC DNA]</scope>
    <source>
        <strain evidence="7">c23x22</strain>
    </source>
</reference>
<dbReference type="Pfam" id="PF00294">
    <property type="entry name" value="PfkB"/>
    <property type="match status" value="1"/>
</dbReference>
<evidence type="ECO:0000259" key="5">
    <source>
        <dbReference type="Pfam" id="PF00294"/>
    </source>
</evidence>
<evidence type="ECO:0000256" key="2">
    <source>
        <dbReference type="ARBA" id="ARBA00022679"/>
    </source>
</evidence>
<organism evidence="6 7">
    <name type="scientific">Microvirga terricola</name>
    <dbReference type="NCBI Taxonomy" id="2719797"/>
    <lineage>
        <taxon>Bacteria</taxon>
        <taxon>Pseudomonadati</taxon>
        <taxon>Pseudomonadota</taxon>
        <taxon>Alphaproteobacteria</taxon>
        <taxon>Hyphomicrobiales</taxon>
        <taxon>Methylobacteriaceae</taxon>
        <taxon>Microvirga</taxon>
    </lineage>
</organism>
<dbReference type="InterPro" id="IPR029056">
    <property type="entry name" value="Ribokinase-like"/>
</dbReference>
<sequence length="311" mass="33996">MQALFVGQTYIDVTFLADEIPTGDDKTVARDYAISFGGNAVTAAFACAKLGIVPDLLTSIADDWLGRMFIDMAAKYGISVHHRKVAESSLSFIMPRGGKRAIVRCRDDHYLHPVPPLNLAGCRGLHLDGHQTDAAMHYARTCREAGILTSLDGGGLRENTHELLEFIDVAIVAERLCEQMNLTPSEMLGYLKSRGCKIGGVTLGERGLVWYDETGTEGVLPALAVPPEAVVDTNGAGDIFHGAYVYSAMARPELPWREHFIFARAASAYAIQHLGNEASLPTLADIKHTQETFPENTRPAPELRVLHQKRI</sequence>
<dbReference type="RefSeq" id="WP_167670930.1">
    <property type="nucleotide sequence ID" value="NZ_JAATJS010000001.1"/>
</dbReference>
<dbReference type="EMBL" id="JAATJS010000001">
    <property type="protein sequence ID" value="NIX75086.1"/>
    <property type="molecule type" value="Genomic_DNA"/>
</dbReference>
<evidence type="ECO:0000256" key="3">
    <source>
        <dbReference type="ARBA" id="ARBA00022777"/>
    </source>
</evidence>
<feature type="domain" description="Carbohydrate kinase PfkB" evidence="5">
    <location>
        <begin position="4"/>
        <end position="282"/>
    </location>
</feature>
<keyword evidence="2 4" id="KW-0808">Transferase</keyword>
<dbReference type="Gene3D" id="3.40.1190.20">
    <property type="match status" value="1"/>
</dbReference>
<gene>
    <name evidence="6" type="ORF">HB375_00480</name>
</gene>
<dbReference type="PANTHER" id="PTHR42774:SF3">
    <property type="entry name" value="KETOHEXOKINASE"/>
    <property type="match status" value="1"/>
</dbReference>
<keyword evidence="3 4" id="KW-0418">Kinase</keyword>
<dbReference type="InterPro" id="IPR002173">
    <property type="entry name" value="Carboh/pur_kinase_PfkB_CS"/>
</dbReference>
<dbReference type="GO" id="GO:0016301">
    <property type="term" value="F:kinase activity"/>
    <property type="evidence" value="ECO:0007669"/>
    <property type="project" value="UniProtKB-KW"/>
</dbReference>
<name>A0ABX0V7E0_9HYPH</name>
<dbReference type="PRINTS" id="PR00990">
    <property type="entry name" value="RIBOKINASE"/>
</dbReference>
<evidence type="ECO:0000256" key="4">
    <source>
        <dbReference type="RuleBase" id="RU003704"/>
    </source>
</evidence>
<accession>A0ABX0V7E0</accession>